<dbReference type="InterPro" id="IPR041667">
    <property type="entry name" value="Cupin_8"/>
</dbReference>
<dbReference type="InterPro" id="IPR003347">
    <property type="entry name" value="JmjC_dom"/>
</dbReference>
<evidence type="ECO:0000259" key="1">
    <source>
        <dbReference type="PROSITE" id="PS51184"/>
    </source>
</evidence>
<dbReference type="AlphaFoldDB" id="A0A7S2IMA6"/>
<evidence type="ECO:0000313" key="2">
    <source>
        <dbReference type="EMBL" id="CAD9523515.1"/>
    </source>
</evidence>
<name>A0A7S2IMA6_9EUKA</name>
<protein>
    <recommendedName>
        <fullName evidence="1">JmjC domain-containing protein</fullName>
    </recommendedName>
</protein>
<sequence>MLTGSELLSERRWLLVGGPGSGSRWHQDPFATSAWNACLHGRRLWCFMPPSEGCYPPGVCELDEGGARHAAALDAPPSAEWFAKYGGGDLGERREHLLDAGGAPLRWVEQVAGDVVWVPKGWWHTTLNLEESVALTQNQLLPKDAAGALREMAAQPRQQVRTQQGLRAVLRERHSDD</sequence>
<dbReference type="Pfam" id="PF13621">
    <property type="entry name" value="Cupin_8"/>
    <property type="match status" value="1"/>
</dbReference>
<feature type="domain" description="JmjC" evidence="1">
    <location>
        <begin position="1"/>
        <end position="156"/>
    </location>
</feature>
<dbReference type="Gene3D" id="2.60.120.650">
    <property type="entry name" value="Cupin"/>
    <property type="match status" value="1"/>
</dbReference>
<dbReference type="EMBL" id="HBGU01064760">
    <property type="protein sequence ID" value="CAD9523515.1"/>
    <property type="molecule type" value="Transcribed_RNA"/>
</dbReference>
<dbReference type="PROSITE" id="PS51184">
    <property type="entry name" value="JMJC"/>
    <property type="match status" value="1"/>
</dbReference>
<gene>
    <name evidence="2" type="ORF">CBRE1094_LOCUS35276</name>
</gene>
<dbReference type="SUPFAM" id="SSF51197">
    <property type="entry name" value="Clavaminate synthase-like"/>
    <property type="match status" value="1"/>
</dbReference>
<organism evidence="2">
    <name type="scientific">Haptolina brevifila</name>
    <dbReference type="NCBI Taxonomy" id="156173"/>
    <lineage>
        <taxon>Eukaryota</taxon>
        <taxon>Haptista</taxon>
        <taxon>Haptophyta</taxon>
        <taxon>Prymnesiophyceae</taxon>
        <taxon>Prymnesiales</taxon>
        <taxon>Prymnesiaceae</taxon>
        <taxon>Haptolina</taxon>
    </lineage>
</organism>
<dbReference type="InterPro" id="IPR050910">
    <property type="entry name" value="JMJD6_ArgDemeth/LysHydrox"/>
</dbReference>
<dbReference type="PANTHER" id="PTHR12480">
    <property type="entry name" value="ARGININE DEMETHYLASE AND LYSYL-HYDROXYLASE JMJD"/>
    <property type="match status" value="1"/>
</dbReference>
<reference evidence="2" key="1">
    <citation type="submission" date="2021-01" db="EMBL/GenBank/DDBJ databases">
        <authorList>
            <person name="Corre E."/>
            <person name="Pelletier E."/>
            <person name="Niang G."/>
            <person name="Scheremetjew M."/>
            <person name="Finn R."/>
            <person name="Kale V."/>
            <person name="Holt S."/>
            <person name="Cochrane G."/>
            <person name="Meng A."/>
            <person name="Brown T."/>
            <person name="Cohen L."/>
        </authorList>
    </citation>
    <scope>NUCLEOTIDE SEQUENCE</scope>
    <source>
        <strain evidence="2">UTEX LB 985</strain>
    </source>
</reference>
<proteinExistence type="predicted"/>
<accession>A0A7S2IMA6</accession>